<evidence type="ECO:0000256" key="1">
    <source>
        <dbReference type="SAM" id="MobiDB-lite"/>
    </source>
</evidence>
<comment type="caution">
    <text evidence="2">The sequence shown here is derived from an EMBL/GenBank/DDBJ whole genome shotgun (WGS) entry which is preliminary data.</text>
</comment>
<dbReference type="AlphaFoldDB" id="A0A8S9LX64"/>
<feature type="region of interest" description="Disordered" evidence="1">
    <location>
        <begin position="1"/>
        <end position="23"/>
    </location>
</feature>
<sequence>MKKGARTGVSPRGAIKRSSLTVDPTRSRHAIVPDIYGTSYSLSLQSFNRTRRTVSLEVGPTAPEQLVENKGERPESPLAPIIPCIISFSVIPSP</sequence>
<name>A0A8S9LX64_BRACR</name>
<dbReference type="EMBL" id="QGKY02000089">
    <property type="protein sequence ID" value="KAF2611965.1"/>
    <property type="molecule type" value="Genomic_DNA"/>
</dbReference>
<gene>
    <name evidence="2" type="ORF">F2Q70_00012224</name>
</gene>
<proteinExistence type="predicted"/>
<reference evidence="2" key="1">
    <citation type="submission" date="2019-12" db="EMBL/GenBank/DDBJ databases">
        <title>Genome sequencing and annotation of Brassica cretica.</title>
        <authorList>
            <person name="Studholme D.J."/>
            <person name="Sarris P.F."/>
        </authorList>
    </citation>
    <scope>NUCLEOTIDE SEQUENCE</scope>
    <source>
        <strain evidence="2">PFS-102/07</strain>
        <tissue evidence="2">Leaf</tissue>
    </source>
</reference>
<evidence type="ECO:0000313" key="2">
    <source>
        <dbReference type="EMBL" id="KAF2611965.1"/>
    </source>
</evidence>
<accession>A0A8S9LX64</accession>
<protein>
    <submittedName>
        <fullName evidence="2">Uncharacterized protein</fullName>
    </submittedName>
</protein>
<organism evidence="2">
    <name type="scientific">Brassica cretica</name>
    <name type="common">Mustard</name>
    <dbReference type="NCBI Taxonomy" id="69181"/>
    <lineage>
        <taxon>Eukaryota</taxon>
        <taxon>Viridiplantae</taxon>
        <taxon>Streptophyta</taxon>
        <taxon>Embryophyta</taxon>
        <taxon>Tracheophyta</taxon>
        <taxon>Spermatophyta</taxon>
        <taxon>Magnoliopsida</taxon>
        <taxon>eudicotyledons</taxon>
        <taxon>Gunneridae</taxon>
        <taxon>Pentapetalae</taxon>
        <taxon>rosids</taxon>
        <taxon>malvids</taxon>
        <taxon>Brassicales</taxon>
        <taxon>Brassicaceae</taxon>
        <taxon>Brassiceae</taxon>
        <taxon>Brassica</taxon>
    </lineage>
</organism>